<gene>
    <name evidence="6" type="ORF">EOE18_06635</name>
</gene>
<evidence type="ECO:0000256" key="3">
    <source>
        <dbReference type="ARBA" id="ARBA00023163"/>
    </source>
</evidence>
<feature type="DNA-binding region" description="H-T-H motif" evidence="4">
    <location>
        <begin position="39"/>
        <end position="58"/>
    </location>
</feature>
<dbReference type="EMBL" id="SACO01000004">
    <property type="protein sequence ID" value="RVU05665.1"/>
    <property type="molecule type" value="Genomic_DNA"/>
</dbReference>
<dbReference type="InterPro" id="IPR001647">
    <property type="entry name" value="HTH_TetR"/>
</dbReference>
<keyword evidence="7" id="KW-1185">Reference proteome</keyword>
<dbReference type="GO" id="GO:0000976">
    <property type="term" value="F:transcription cis-regulatory region binding"/>
    <property type="evidence" value="ECO:0007669"/>
    <property type="project" value="TreeGrafter"/>
</dbReference>
<dbReference type="Gene3D" id="1.10.357.10">
    <property type="entry name" value="Tetracycline Repressor, domain 2"/>
    <property type="match status" value="1"/>
</dbReference>
<name>A0A437N6V0_9SPHN</name>
<dbReference type="PRINTS" id="PR00455">
    <property type="entry name" value="HTHTETR"/>
</dbReference>
<evidence type="ECO:0000313" key="6">
    <source>
        <dbReference type="EMBL" id="RVU05665.1"/>
    </source>
</evidence>
<evidence type="ECO:0000259" key="5">
    <source>
        <dbReference type="PROSITE" id="PS50977"/>
    </source>
</evidence>
<dbReference type="PANTHER" id="PTHR30055">
    <property type="entry name" value="HTH-TYPE TRANSCRIPTIONAL REGULATOR RUTR"/>
    <property type="match status" value="1"/>
</dbReference>
<proteinExistence type="predicted"/>
<keyword evidence="1" id="KW-0805">Transcription regulation</keyword>
<dbReference type="PANTHER" id="PTHR30055:SF234">
    <property type="entry name" value="HTH-TYPE TRANSCRIPTIONAL REGULATOR BETI"/>
    <property type="match status" value="1"/>
</dbReference>
<feature type="domain" description="HTH tetR-type" evidence="5">
    <location>
        <begin position="16"/>
        <end position="76"/>
    </location>
</feature>
<dbReference type="SUPFAM" id="SSF46689">
    <property type="entry name" value="Homeodomain-like"/>
    <property type="match status" value="1"/>
</dbReference>
<dbReference type="AlphaFoldDB" id="A0A437N6V0"/>
<keyword evidence="2 4" id="KW-0238">DNA-binding</keyword>
<dbReference type="GO" id="GO:0003700">
    <property type="term" value="F:DNA-binding transcription factor activity"/>
    <property type="evidence" value="ECO:0007669"/>
    <property type="project" value="TreeGrafter"/>
</dbReference>
<organism evidence="6 7">
    <name type="scientific">Novosphingobium umbonatum</name>
    <dbReference type="NCBI Taxonomy" id="1908524"/>
    <lineage>
        <taxon>Bacteria</taxon>
        <taxon>Pseudomonadati</taxon>
        <taxon>Pseudomonadota</taxon>
        <taxon>Alphaproteobacteria</taxon>
        <taxon>Sphingomonadales</taxon>
        <taxon>Sphingomonadaceae</taxon>
        <taxon>Novosphingobium</taxon>
    </lineage>
</organism>
<reference evidence="6 7" key="1">
    <citation type="submission" date="2019-01" db="EMBL/GenBank/DDBJ databases">
        <authorList>
            <person name="Chen W.-M."/>
        </authorList>
    </citation>
    <scope>NUCLEOTIDE SEQUENCE [LARGE SCALE GENOMIC DNA]</scope>
    <source>
        <strain evidence="6 7">FSY-9</strain>
    </source>
</reference>
<sequence length="216" mass="23526">MNHPARTRRSQEERTAETRQALIDAAISAIHELGYNGASTTLIAERAGVSRGAILHQFGTRATLMAEVVTEVYQREMEIYGKIVGQGVRGHQIYDWPQILMEVLGQPSGVAVLEILQASQSDKELHEIIRLKQADVELASLETMRKDLGGSAETALAVKRLMVWAVRGLSIANRVMPDGIDMQAPISLLASLLKAAAPNGRVDELEPMISFGKTTG</sequence>
<dbReference type="PROSITE" id="PS50977">
    <property type="entry name" value="HTH_TETR_2"/>
    <property type="match status" value="1"/>
</dbReference>
<evidence type="ECO:0000256" key="1">
    <source>
        <dbReference type="ARBA" id="ARBA00023015"/>
    </source>
</evidence>
<evidence type="ECO:0000256" key="2">
    <source>
        <dbReference type="ARBA" id="ARBA00023125"/>
    </source>
</evidence>
<dbReference type="OrthoDB" id="9816296at2"/>
<dbReference type="RefSeq" id="WP_127707523.1">
    <property type="nucleotide sequence ID" value="NZ_SACO01000004.1"/>
</dbReference>
<dbReference type="Pfam" id="PF00440">
    <property type="entry name" value="TetR_N"/>
    <property type="match status" value="1"/>
</dbReference>
<dbReference type="InterPro" id="IPR050109">
    <property type="entry name" value="HTH-type_TetR-like_transc_reg"/>
</dbReference>
<accession>A0A437N6V0</accession>
<evidence type="ECO:0000256" key="4">
    <source>
        <dbReference type="PROSITE-ProRule" id="PRU00335"/>
    </source>
</evidence>
<dbReference type="Proteomes" id="UP000282837">
    <property type="component" value="Unassembled WGS sequence"/>
</dbReference>
<comment type="caution">
    <text evidence="6">The sequence shown here is derived from an EMBL/GenBank/DDBJ whole genome shotgun (WGS) entry which is preliminary data.</text>
</comment>
<evidence type="ECO:0000313" key="7">
    <source>
        <dbReference type="Proteomes" id="UP000282837"/>
    </source>
</evidence>
<dbReference type="InterPro" id="IPR009057">
    <property type="entry name" value="Homeodomain-like_sf"/>
</dbReference>
<protein>
    <submittedName>
        <fullName evidence="6">TetR/AcrR family transcriptional regulator</fullName>
    </submittedName>
</protein>
<keyword evidence="3" id="KW-0804">Transcription</keyword>